<dbReference type="Proteomes" id="UP000821865">
    <property type="component" value="Chromosome 4"/>
</dbReference>
<dbReference type="EMBL" id="CM023473">
    <property type="protein sequence ID" value="KAH7954180.1"/>
    <property type="molecule type" value="Genomic_DNA"/>
</dbReference>
<comment type="caution">
    <text evidence="1">The sequence shown here is derived from an EMBL/GenBank/DDBJ whole genome shotgun (WGS) entry which is preliminary data.</text>
</comment>
<proteinExistence type="predicted"/>
<evidence type="ECO:0000313" key="2">
    <source>
        <dbReference type="Proteomes" id="UP000821865"/>
    </source>
</evidence>
<evidence type="ECO:0000313" key="1">
    <source>
        <dbReference type="EMBL" id="KAH7954180.1"/>
    </source>
</evidence>
<sequence length="219" mass="24426">MKLSEHLSVTTGGKIEAFVDLGAYTPEDQKTLPCNHGLGMFVPLVGSWTQVLGVFGSHENVKGTHAYDKLSSLLTNKRLLNDIRQMSPHMQTFSVESFHAIINRFALKAYAYSLMFARTALAALHYNENADKGQAVTLSGELRWKVKQPKARNREASVSSVKQETTYGYVNRLFCTLEKYANGGTPYDLPAKPPHVASSLGPVDKTSLVQSHFYRFRKQ</sequence>
<gene>
    <name evidence="1" type="ORF">HPB49_016122</name>
</gene>
<keyword evidence="2" id="KW-1185">Reference proteome</keyword>
<reference evidence="1" key="1">
    <citation type="submission" date="2020-05" db="EMBL/GenBank/DDBJ databases">
        <title>Large-scale comparative analyses of tick genomes elucidate their genetic diversity and vector capacities.</title>
        <authorList>
            <person name="Jia N."/>
            <person name="Wang J."/>
            <person name="Shi W."/>
            <person name="Du L."/>
            <person name="Sun Y."/>
            <person name="Zhan W."/>
            <person name="Jiang J."/>
            <person name="Wang Q."/>
            <person name="Zhang B."/>
            <person name="Ji P."/>
            <person name="Sakyi L.B."/>
            <person name="Cui X."/>
            <person name="Yuan T."/>
            <person name="Jiang B."/>
            <person name="Yang W."/>
            <person name="Lam T.T.-Y."/>
            <person name="Chang Q."/>
            <person name="Ding S."/>
            <person name="Wang X."/>
            <person name="Zhu J."/>
            <person name="Ruan X."/>
            <person name="Zhao L."/>
            <person name="Wei J."/>
            <person name="Que T."/>
            <person name="Du C."/>
            <person name="Cheng J."/>
            <person name="Dai P."/>
            <person name="Han X."/>
            <person name="Huang E."/>
            <person name="Gao Y."/>
            <person name="Liu J."/>
            <person name="Shao H."/>
            <person name="Ye R."/>
            <person name="Li L."/>
            <person name="Wei W."/>
            <person name="Wang X."/>
            <person name="Wang C."/>
            <person name="Yang T."/>
            <person name="Huo Q."/>
            <person name="Li W."/>
            <person name="Guo W."/>
            <person name="Chen H."/>
            <person name="Zhou L."/>
            <person name="Ni X."/>
            <person name="Tian J."/>
            <person name="Zhou Y."/>
            <person name="Sheng Y."/>
            <person name="Liu T."/>
            <person name="Pan Y."/>
            <person name="Xia L."/>
            <person name="Li J."/>
            <person name="Zhao F."/>
            <person name="Cao W."/>
        </authorList>
    </citation>
    <scope>NUCLEOTIDE SEQUENCE</scope>
    <source>
        <strain evidence="1">Dsil-2018</strain>
    </source>
</reference>
<name>A0ACB8CYE9_DERSI</name>
<accession>A0ACB8CYE9</accession>
<protein>
    <submittedName>
        <fullName evidence="1">Uncharacterized protein</fullName>
    </submittedName>
</protein>
<organism evidence="1 2">
    <name type="scientific">Dermacentor silvarum</name>
    <name type="common">Tick</name>
    <dbReference type="NCBI Taxonomy" id="543639"/>
    <lineage>
        <taxon>Eukaryota</taxon>
        <taxon>Metazoa</taxon>
        <taxon>Ecdysozoa</taxon>
        <taxon>Arthropoda</taxon>
        <taxon>Chelicerata</taxon>
        <taxon>Arachnida</taxon>
        <taxon>Acari</taxon>
        <taxon>Parasitiformes</taxon>
        <taxon>Ixodida</taxon>
        <taxon>Ixodoidea</taxon>
        <taxon>Ixodidae</taxon>
        <taxon>Rhipicephalinae</taxon>
        <taxon>Dermacentor</taxon>
    </lineage>
</organism>